<evidence type="ECO:0000313" key="6">
    <source>
        <dbReference type="Proteomes" id="UP001180020"/>
    </source>
</evidence>
<comment type="cofactor">
    <cofactor evidence="1">
        <name>Mg(2+)</name>
        <dbReference type="ChEBI" id="CHEBI:18420"/>
    </cofactor>
</comment>
<comment type="caution">
    <text evidence="5">The sequence shown here is derived from an EMBL/GenBank/DDBJ whole genome shotgun (WGS) entry which is preliminary data.</text>
</comment>
<dbReference type="InterPro" id="IPR008949">
    <property type="entry name" value="Isoprenoid_synthase_dom_sf"/>
</dbReference>
<dbReference type="GO" id="GO:0000287">
    <property type="term" value="F:magnesium ion binding"/>
    <property type="evidence" value="ECO:0007669"/>
    <property type="project" value="InterPro"/>
</dbReference>
<evidence type="ECO:0000256" key="1">
    <source>
        <dbReference type="ARBA" id="ARBA00001946"/>
    </source>
</evidence>
<evidence type="ECO:0000259" key="4">
    <source>
        <dbReference type="Pfam" id="PF03936"/>
    </source>
</evidence>
<reference evidence="5" key="1">
    <citation type="journal article" date="2023" name="Nat. Commun.">
        <title>Diploid and tetraploid genomes of Acorus and the evolution of monocots.</title>
        <authorList>
            <person name="Ma L."/>
            <person name="Liu K.W."/>
            <person name="Li Z."/>
            <person name="Hsiao Y.Y."/>
            <person name="Qi Y."/>
            <person name="Fu T."/>
            <person name="Tang G.D."/>
            <person name="Zhang D."/>
            <person name="Sun W.H."/>
            <person name="Liu D.K."/>
            <person name="Li Y."/>
            <person name="Chen G.Z."/>
            <person name="Liu X.D."/>
            <person name="Liao X.Y."/>
            <person name="Jiang Y.T."/>
            <person name="Yu X."/>
            <person name="Hao Y."/>
            <person name="Huang J."/>
            <person name="Zhao X.W."/>
            <person name="Ke S."/>
            <person name="Chen Y.Y."/>
            <person name="Wu W.L."/>
            <person name="Hsu J.L."/>
            <person name="Lin Y.F."/>
            <person name="Huang M.D."/>
            <person name="Li C.Y."/>
            <person name="Huang L."/>
            <person name="Wang Z.W."/>
            <person name="Zhao X."/>
            <person name="Zhong W.Y."/>
            <person name="Peng D.H."/>
            <person name="Ahmad S."/>
            <person name="Lan S."/>
            <person name="Zhang J.S."/>
            <person name="Tsai W.C."/>
            <person name="Van de Peer Y."/>
            <person name="Liu Z.J."/>
        </authorList>
    </citation>
    <scope>NUCLEOTIDE SEQUENCE</scope>
    <source>
        <strain evidence="5">CP</strain>
    </source>
</reference>
<keyword evidence="6" id="KW-1185">Reference proteome</keyword>
<name>A0AAV9E4E5_ACOCL</name>
<proteinExistence type="predicted"/>
<evidence type="ECO:0000313" key="5">
    <source>
        <dbReference type="EMBL" id="KAK1307966.1"/>
    </source>
</evidence>
<protein>
    <recommendedName>
        <fullName evidence="4">Terpene synthase metal-binding domain-containing protein</fullName>
    </recommendedName>
</protein>
<sequence length="144" mass="16704">MKVLISALFKTTEAIAQEILNEKGVDVISYLKKWWADLCNSYLVEAKWYHSGYTPSFDEYWNNGWISISNPLIMVHAYFYVTKETTNEALDDLMNYNGIIRWSSMIFRLIDDLGTSKHELERGDVLKAIKCYMLEKGVSELLST</sequence>
<accession>A0AAV9E4E5</accession>
<evidence type="ECO:0000256" key="2">
    <source>
        <dbReference type="ARBA" id="ARBA00022723"/>
    </source>
</evidence>
<dbReference type="InterPro" id="IPR050148">
    <property type="entry name" value="Terpene_synthase-like"/>
</dbReference>
<dbReference type="PANTHER" id="PTHR31225">
    <property type="entry name" value="OS04G0344100 PROTEIN-RELATED"/>
    <property type="match status" value="1"/>
</dbReference>
<gene>
    <name evidence="5" type="ORF">QJS10_CPA09g00778</name>
</gene>
<dbReference type="Gene3D" id="1.10.600.10">
    <property type="entry name" value="Farnesyl Diphosphate Synthase"/>
    <property type="match status" value="1"/>
</dbReference>
<dbReference type="InterPro" id="IPR005630">
    <property type="entry name" value="Terpene_synthase_metal-bd"/>
</dbReference>
<dbReference type="PANTHER" id="PTHR31225:SF252">
    <property type="entry name" value="TERPENE SYNTHASE 12-RELATED"/>
    <property type="match status" value="1"/>
</dbReference>
<dbReference type="GO" id="GO:0016114">
    <property type="term" value="P:terpenoid biosynthetic process"/>
    <property type="evidence" value="ECO:0007669"/>
    <property type="project" value="InterPro"/>
</dbReference>
<dbReference type="Pfam" id="PF03936">
    <property type="entry name" value="Terpene_synth_C"/>
    <property type="match status" value="1"/>
</dbReference>
<reference evidence="5" key="2">
    <citation type="submission" date="2023-06" db="EMBL/GenBank/DDBJ databases">
        <authorList>
            <person name="Ma L."/>
            <person name="Liu K.-W."/>
            <person name="Li Z."/>
            <person name="Hsiao Y.-Y."/>
            <person name="Qi Y."/>
            <person name="Fu T."/>
            <person name="Tang G."/>
            <person name="Zhang D."/>
            <person name="Sun W.-H."/>
            <person name="Liu D.-K."/>
            <person name="Li Y."/>
            <person name="Chen G.-Z."/>
            <person name="Liu X.-D."/>
            <person name="Liao X.-Y."/>
            <person name="Jiang Y.-T."/>
            <person name="Yu X."/>
            <person name="Hao Y."/>
            <person name="Huang J."/>
            <person name="Zhao X.-W."/>
            <person name="Ke S."/>
            <person name="Chen Y.-Y."/>
            <person name="Wu W.-L."/>
            <person name="Hsu J.-L."/>
            <person name="Lin Y.-F."/>
            <person name="Huang M.-D."/>
            <person name="Li C.-Y."/>
            <person name="Huang L."/>
            <person name="Wang Z.-W."/>
            <person name="Zhao X."/>
            <person name="Zhong W.-Y."/>
            <person name="Peng D.-H."/>
            <person name="Ahmad S."/>
            <person name="Lan S."/>
            <person name="Zhang J.-S."/>
            <person name="Tsai W.-C."/>
            <person name="Van De Peer Y."/>
            <person name="Liu Z.-J."/>
        </authorList>
    </citation>
    <scope>NUCLEOTIDE SEQUENCE</scope>
    <source>
        <strain evidence="5">CP</strain>
        <tissue evidence="5">Leaves</tissue>
    </source>
</reference>
<feature type="domain" description="Terpene synthase metal-binding" evidence="4">
    <location>
        <begin position="1"/>
        <end position="140"/>
    </location>
</feature>
<keyword evidence="2" id="KW-0479">Metal-binding</keyword>
<dbReference type="GO" id="GO:0010333">
    <property type="term" value="F:terpene synthase activity"/>
    <property type="evidence" value="ECO:0007669"/>
    <property type="project" value="InterPro"/>
</dbReference>
<evidence type="ECO:0000256" key="3">
    <source>
        <dbReference type="ARBA" id="ARBA00022842"/>
    </source>
</evidence>
<dbReference type="SUPFAM" id="SSF48576">
    <property type="entry name" value="Terpenoid synthases"/>
    <property type="match status" value="1"/>
</dbReference>
<organism evidence="5 6">
    <name type="scientific">Acorus calamus</name>
    <name type="common">Sweet flag</name>
    <dbReference type="NCBI Taxonomy" id="4465"/>
    <lineage>
        <taxon>Eukaryota</taxon>
        <taxon>Viridiplantae</taxon>
        <taxon>Streptophyta</taxon>
        <taxon>Embryophyta</taxon>
        <taxon>Tracheophyta</taxon>
        <taxon>Spermatophyta</taxon>
        <taxon>Magnoliopsida</taxon>
        <taxon>Liliopsida</taxon>
        <taxon>Acoraceae</taxon>
        <taxon>Acorus</taxon>
    </lineage>
</organism>
<keyword evidence="3" id="KW-0460">Magnesium</keyword>
<dbReference type="AlphaFoldDB" id="A0AAV9E4E5"/>
<dbReference type="Proteomes" id="UP001180020">
    <property type="component" value="Unassembled WGS sequence"/>
</dbReference>
<dbReference type="EMBL" id="JAUJYO010000009">
    <property type="protein sequence ID" value="KAK1307966.1"/>
    <property type="molecule type" value="Genomic_DNA"/>
</dbReference>